<comment type="caution">
    <text evidence="1">The sequence shown here is derived from an EMBL/GenBank/DDBJ whole genome shotgun (WGS) entry which is preliminary data.</text>
</comment>
<dbReference type="AlphaFoldDB" id="A0A919UKX3"/>
<name>A0A919UKX3_9ACTN</name>
<organism evidence="1 2">
    <name type="scientific">Acrocarpospora phusangensis</name>
    <dbReference type="NCBI Taxonomy" id="1070424"/>
    <lineage>
        <taxon>Bacteria</taxon>
        <taxon>Bacillati</taxon>
        <taxon>Actinomycetota</taxon>
        <taxon>Actinomycetes</taxon>
        <taxon>Streptosporangiales</taxon>
        <taxon>Streptosporangiaceae</taxon>
        <taxon>Acrocarpospora</taxon>
    </lineage>
</organism>
<accession>A0A919UKX3</accession>
<evidence type="ECO:0000313" key="2">
    <source>
        <dbReference type="Proteomes" id="UP000640052"/>
    </source>
</evidence>
<gene>
    <name evidence="1" type="ORF">Aph01nite_37540</name>
</gene>
<protein>
    <submittedName>
        <fullName evidence="1">Uncharacterized protein</fullName>
    </submittedName>
</protein>
<reference evidence="1" key="1">
    <citation type="submission" date="2021-01" db="EMBL/GenBank/DDBJ databases">
        <title>Whole genome shotgun sequence of Acrocarpospora phusangensis NBRC 108782.</title>
        <authorList>
            <person name="Komaki H."/>
            <person name="Tamura T."/>
        </authorList>
    </citation>
    <scope>NUCLEOTIDE SEQUENCE</scope>
    <source>
        <strain evidence="1">NBRC 108782</strain>
    </source>
</reference>
<dbReference type="Proteomes" id="UP000640052">
    <property type="component" value="Unassembled WGS sequence"/>
</dbReference>
<proteinExistence type="predicted"/>
<sequence length="97" mass="10786">MRLRVLAISEVGVRLRFSVTDIGVGSFVWRGQIIIDDEYAPNPIGVDQYVSTPLIRRYPATYAQVAAMMLCGTLPTKARFKEIASPSYPNFPAHTLV</sequence>
<evidence type="ECO:0000313" key="1">
    <source>
        <dbReference type="EMBL" id="GIH25444.1"/>
    </source>
</evidence>
<dbReference type="EMBL" id="BOOA01000028">
    <property type="protein sequence ID" value="GIH25444.1"/>
    <property type="molecule type" value="Genomic_DNA"/>
</dbReference>
<keyword evidence="2" id="KW-1185">Reference proteome</keyword>